<gene>
    <name evidence="2" type="ORF">EV420DRAFT_1644505</name>
</gene>
<keyword evidence="1" id="KW-0812">Transmembrane</keyword>
<evidence type="ECO:0000313" key="3">
    <source>
        <dbReference type="Proteomes" id="UP001175211"/>
    </source>
</evidence>
<keyword evidence="1" id="KW-0472">Membrane</keyword>
<comment type="caution">
    <text evidence="2">The sequence shown here is derived from an EMBL/GenBank/DDBJ whole genome shotgun (WGS) entry which is preliminary data.</text>
</comment>
<organism evidence="2 3">
    <name type="scientific">Armillaria tabescens</name>
    <name type="common">Ringless honey mushroom</name>
    <name type="synonym">Agaricus tabescens</name>
    <dbReference type="NCBI Taxonomy" id="1929756"/>
    <lineage>
        <taxon>Eukaryota</taxon>
        <taxon>Fungi</taxon>
        <taxon>Dikarya</taxon>
        <taxon>Basidiomycota</taxon>
        <taxon>Agaricomycotina</taxon>
        <taxon>Agaricomycetes</taxon>
        <taxon>Agaricomycetidae</taxon>
        <taxon>Agaricales</taxon>
        <taxon>Marasmiineae</taxon>
        <taxon>Physalacriaceae</taxon>
        <taxon>Desarmillaria</taxon>
    </lineage>
</organism>
<protein>
    <submittedName>
        <fullName evidence="2">Uncharacterized protein</fullName>
    </submittedName>
</protein>
<dbReference type="GeneID" id="85361205"/>
<evidence type="ECO:0000313" key="2">
    <source>
        <dbReference type="EMBL" id="KAK0455725.1"/>
    </source>
</evidence>
<accession>A0AA39K743</accession>
<dbReference type="EMBL" id="JAUEPS010000024">
    <property type="protein sequence ID" value="KAK0455725.1"/>
    <property type="molecule type" value="Genomic_DNA"/>
</dbReference>
<dbReference type="Proteomes" id="UP001175211">
    <property type="component" value="Unassembled WGS sequence"/>
</dbReference>
<feature type="transmembrane region" description="Helical" evidence="1">
    <location>
        <begin position="12"/>
        <end position="31"/>
    </location>
</feature>
<name>A0AA39K743_ARMTA</name>
<dbReference type="RefSeq" id="XP_060329235.1">
    <property type="nucleotide sequence ID" value="XM_060477657.1"/>
</dbReference>
<sequence>MQFYFLSQQIITKYYPWWIYFVLVLLLLRFSRETKDIVFGSLGGFMFPGLWTTLKYDAIARDIALKVHLHHVKRKELLMVMVFAEIILKYVKMHAYIEDQRVAIQTSTVEADSFRLCSSTVTQQCLVSKQKAEALYSAARTLVTRIDSSVVDLHPISLDLDAQALRIQAIVENYFAFRVSLAATAPQDQLQAAQQWVDLVNTVYPPVAADPVNEHFLCLDEEATTVPS</sequence>
<reference evidence="2" key="1">
    <citation type="submission" date="2023-06" db="EMBL/GenBank/DDBJ databases">
        <authorList>
            <consortium name="Lawrence Berkeley National Laboratory"/>
            <person name="Ahrendt S."/>
            <person name="Sahu N."/>
            <person name="Indic B."/>
            <person name="Wong-Bajracharya J."/>
            <person name="Merenyi Z."/>
            <person name="Ke H.-M."/>
            <person name="Monk M."/>
            <person name="Kocsube S."/>
            <person name="Drula E."/>
            <person name="Lipzen A."/>
            <person name="Balint B."/>
            <person name="Henrissat B."/>
            <person name="Andreopoulos B."/>
            <person name="Martin F.M."/>
            <person name="Harder C.B."/>
            <person name="Rigling D."/>
            <person name="Ford K.L."/>
            <person name="Foster G.D."/>
            <person name="Pangilinan J."/>
            <person name="Papanicolaou A."/>
            <person name="Barry K."/>
            <person name="LaButti K."/>
            <person name="Viragh M."/>
            <person name="Koriabine M."/>
            <person name="Yan M."/>
            <person name="Riley R."/>
            <person name="Champramary S."/>
            <person name="Plett K.L."/>
            <person name="Tsai I.J."/>
            <person name="Slot J."/>
            <person name="Sipos G."/>
            <person name="Plett J."/>
            <person name="Nagy L.G."/>
            <person name="Grigoriev I.V."/>
        </authorList>
    </citation>
    <scope>NUCLEOTIDE SEQUENCE</scope>
    <source>
        <strain evidence="2">CCBAS 213</strain>
    </source>
</reference>
<dbReference type="AlphaFoldDB" id="A0AA39K743"/>
<keyword evidence="3" id="KW-1185">Reference proteome</keyword>
<keyword evidence="1" id="KW-1133">Transmembrane helix</keyword>
<evidence type="ECO:0000256" key="1">
    <source>
        <dbReference type="SAM" id="Phobius"/>
    </source>
</evidence>
<feature type="transmembrane region" description="Helical" evidence="1">
    <location>
        <begin position="37"/>
        <end position="56"/>
    </location>
</feature>
<proteinExistence type="predicted"/>